<keyword evidence="2" id="KW-1185">Reference proteome</keyword>
<organism evidence="1 2">
    <name type="scientific">Henriciella pelagia</name>
    <dbReference type="NCBI Taxonomy" id="1977912"/>
    <lineage>
        <taxon>Bacteria</taxon>
        <taxon>Pseudomonadati</taxon>
        <taxon>Pseudomonadota</taxon>
        <taxon>Alphaproteobacteria</taxon>
        <taxon>Hyphomonadales</taxon>
        <taxon>Hyphomonadaceae</taxon>
        <taxon>Henriciella</taxon>
    </lineage>
</organism>
<proteinExistence type="predicted"/>
<evidence type="ECO:0000313" key="2">
    <source>
        <dbReference type="Proteomes" id="UP000628854"/>
    </source>
</evidence>
<dbReference type="Gene3D" id="3.30.40.220">
    <property type="match status" value="1"/>
</dbReference>
<reference evidence="2" key="1">
    <citation type="journal article" date="2019" name="Int. J. Syst. Evol. Microbiol.">
        <title>The Global Catalogue of Microorganisms (GCM) 10K type strain sequencing project: providing services to taxonomists for standard genome sequencing and annotation.</title>
        <authorList>
            <consortium name="The Broad Institute Genomics Platform"/>
            <consortium name="The Broad Institute Genome Sequencing Center for Infectious Disease"/>
            <person name="Wu L."/>
            <person name="Ma J."/>
        </authorList>
    </citation>
    <scope>NUCLEOTIDE SEQUENCE [LARGE SCALE GENOMIC DNA]</scope>
    <source>
        <strain evidence="2">CGMCC 1.15928</strain>
    </source>
</reference>
<sequence length="239" mass="26906">MAGNYGAGSTRTTPEPAYFTRKTEPVGRKREVIVCHKPCEPWRNTDQNTRKLPWAGLHPKAKDFLATEATLQKLSSDYAPYAQTLIEGGDLSEWHDAPLWKEKQQKSRSKSGPVTVYNPLERAAFRMAHQAFQTASGANGQIVERTVKEKNVGFRNPEELRLYLEALLRAQDQICALSGLDLNLDEQGGDKQLLASLDRIDSNGQYEEGNLQIVCRFINRWKSADDNAEFQRLLGVLNS</sequence>
<evidence type="ECO:0000313" key="1">
    <source>
        <dbReference type="EMBL" id="GGB67478.1"/>
    </source>
</evidence>
<name>A0ABQ1JFB1_9PROT</name>
<gene>
    <name evidence="1" type="ORF">GCM10011503_15350</name>
</gene>
<comment type="caution">
    <text evidence="1">The sequence shown here is derived from an EMBL/GenBank/DDBJ whole genome shotgun (WGS) entry which is preliminary data.</text>
</comment>
<dbReference type="Proteomes" id="UP000628854">
    <property type="component" value="Unassembled WGS sequence"/>
</dbReference>
<accession>A0ABQ1JFB1</accession>
<dbReference type="RefSeq" id="WP_084394719.1">
    <property type="nucleotide sequence ID" value="NZ_BMKF01000001.1"/>
</dbReference>
<dbReference type="EMBL" id="BMKF01000001">
    <property type="protein sequence ID" value="GGB67478.1"/>
    <property type="molecule type" value="Genomic_DNA"/>
</dbReference>
<protein>
    <submittedName>
        <fullName evidence="1">Uncharacterized protein</fullName>
    </submittedName>
</protein>